<dbReference type="CDD" id="cd09274">
    <property type="entry name" value="RNase_HI_RT_Ty3"/>
    <property type="match status" value="1"/>
</dbReference>
<comment type="caution">
    <text evidence="9">The sequence shown here is derived from an EMBL/GenBank/DDBJ whole genome shotgun (WGS) entry which is preliminary data.</text>
</comment>
<dbReference type="GO" id="GO:0016787">
    <property type="term" value="F:hydrolase activity"/>
    <property type="evidence" value="ECO:0007669"/>
    <property type="project" value="UniProtKB-KW"/>
</dbReference>
<dbReference type="Gene3D" id="3.30.420.10">
    <property type="entry name" value="Ribonuclease H-like superfamily/Ribonuclease H"/>
    <property type="match status" value="1"/>
</dbReference>
<feature type="compositionally biased region" description="Low complexity" evidence="7">
    <location>
        <begin position="661"/>
        <end position="671"/>
    </location>
</feature>
<keyword evidence="4" id="KW-0255">Endonuclease</keyword>
<dbReference type="Gene3D" id="1.10.340.70">
    <property type="match status" value="1"/>
</dbReference>
<keyword evidence="3" id="KW-0540">Nuclease</keyword>
<dbReference type="PANTHER" id="PTHR37984:SF5">
    <property type="entry name" value="PROTEIN NYNRIN-LIKE"/>
    <property type="match status" value="1"/>
</dbReference>
<evidence type="ECO:0000256" key="3">
    <source>
        <dbReference type="ARBA" id="ARBA00022722"/>
    </source>
</evidence>
<evidence type="ECO:0000256" key="1">
    <source>
        <dbReference type="ARBA" id="ARBA00022679"/>
    </source>
</evidence>
<dbReference type="GO" id="GO:0003964">
    <property type="term" value="F:RNA-directed DNA polymerase activity"/>
    <property type="evidence" value="ECO:0007669"/>
    <property type="project" value="UniProtKB-KW"/>
</dbReference>
<evidence type="ECO:0000256" key="7">
    <source>
        <dbReference type="SAM" id="MobiDB-lite"/>
    </source>
</evidence>
<evidence type="ECO:0000313" key="10">
    <source>
        <dbReference type="Proteomes" id="UP001231189"/>
    </source>
</evidence>
<keyword evidence="6" id="KW-0695">RNA-directed DNA polymerase</keyword>
<gene>
    <name evidence="9" type="ORF">QYE76_042908</name>
</gene>
<dbReference type="AlphaFoldDB" id="A0AAD8TG79"/>
<keyword evidence="1" id="KW-0808">Transferase</keyword>
<organism evidence="9 10">
    <name type="scientific">Lolium multiflorum</name>
    <name type="common">Italian ryegrass</name>
    <name type="synonym">Lolium perenne subsp. multiflorum</name>
    <dbReference type="NCBI Taxonomy" id="4521"/>
    <lineage>
        <taxon>Eukaryota</taxon>
        <taxon>Viridiplantae</taxon>
        <taxon>Streptophyta</taxon>
        <taxon>Embryophyta</taxon>
        <taxon>Tracheophyta</taxon>
        <taxon>Spermatophyta</taxon>
        <taxon>Magnoliopsida</taxon>
        <taxon>Liliopsida</taxon>
        <taxon>Poales</taxon>
        <taxon>Poaceae</taxon>
        <taxon>BOP clade</taxon>
        <taxon>Pooideae</taxon>
        <taxon>Poodae</taxon>
        <taxon>Poeae</taxon>
        <taxon>Poeae Chloroplast Group 2 (Poeae type)</taxon>
        <taxon>Loliodinae</taxon>
        <taxon>Loliinae</taxon>
        <taxon>Lolium</taxon>
    </lineage>
</organism>
<evidence type="ECO:0000256" key="5">
    <source>
        <dbReference type="ARBA" id="ARBA00022801"/>
    </source>
</evidence>
<keyword evidence="10" id="KW-1185">Reference proteome</keyword>
<proteinExistence type="predicted"/>
<name>A0AAD8TG79_LOLMU</name>
<dbReference type="GO" id="GO:0015074">
    <property type="term" value="P:DNA integration"/>
    <property type="evidence" value="ECO:0007669"/>
    <property type="project" value="InterPro"/>
</dbReference>
<evidence type="ECO:0000259" key="8">
    <source>
        <dbReference type="PROSITE" id="PS50994"/>
    </source>
</evidence>
<dbReference type="EMBL" id="JAUUTY010000002">
    <property type="protein sequence ID" value="KAK1682060.1"/>
    <property type="molecule type" value="Genomic_DNA"/>
</dbReference>
<feature type="region of interest" description="Disordered" evidence="7">
    <location>
        <begin position="645"/>
        <end position="692"/>
    </location>
</feature>
<evidence type="ECO:0000256" key="4">
    <source>
        <dbReference type="ARBA" id="ARBA00022759"/>
    </source>
</evidence>
<sequence>MTQLLKKDKKFDWTDKCEESFQKLKARLTTAPILIMPDITKPFDVYCDASKIGLGCVLMQGGKVISYLSRQLKHEQNYPTHDLELAAVVLALKVWRHYLMGNRCEIYSDHKSLKYIFTQKELNMRQRRWIELIKDYDLEIHYHPGKANVVADALSRQPCQLNSMIAEEQPSLYQEFEQFRLELVSEGYLASIELQPTLVSQIKEAQKGNASIDGIKNQIAAGKAPGFTVDEEGVLWYNGRLCVPSDSELKQVILKEAHDTLYSIHPGGTKMYQDLKEQFWWHGMKREIGSYIAKCDICQRVKAEHQRPAGLLQPLQIPEWKWDSVGMDFITGLPKSSKGNDSIWVVVDRLTKVAHFIPVKTTYQGPKLAELYISRIVTLHGTPKSIVSDRGSQFTSRFWQKVHEGLGTRLNFSTAYHPQTDGQTERVNQILEDMLRACVLEYGSKWEDCLPYAEFSYNNSYQASLQMAPFEALYGRKCRTPLNWSEVGESQVFGPDVLREAEEKVHKIREYLKTAQSRQKSYADKRRREMTFEIGDFVYLKYWLVQVEAWRKPKPTNAMPMPATLLSLSGSPLSLSPCPGARPVPGDHNAARPELAKAQHWLNQPRPCTPSTMPWHARHAVSAHWPRQSMAPHRRRRPHLQAYPLRRASPPSPLAARHTRAPPAALSPSSSSEKRRGYRGMMSKSSSNPIVPWPRQLHLEHRHTVATRTPSSPCPFKPQNGRAIDDLPRHPQHPLPSINRALPRPILSHHHDRLTSLLRLDQTTHQIVAGAAPI</sequence>
<keyword evidence="2" id="KW-0548">Nucleotidyltransferase</keyword>
<dbReference type="GO" id="GO:0003676">
    <property type="term" value="F:nucleic acid binding"/>
    <property type="evidence" value="ECO:0007669"/>
    <property type="project" value="InterPro"/>
</dbReference>
<dbReference type="GO" id="GO:0004519">
    <property type="term" value="F:endonuclease activity"/>
    <property type="evidence" value="ECO:0007669"/>
    <property type="project" value="UniProtKB-KW"/>
</dbReference>
<dbReference type="FunFam" id="3.30.420.10:FF:000032">
    <property type="entry name" value="Retrovirus-related Pol polyprotein from transposon 297-like Protein"/>
    <property type="match status" value="1"/>
</dbReference>
<dbReference type="PANTHER" id="PTHR37984">
    <property type="entry name" value="PROTEIN CBG26694"/>
    <property type="match status" value="1"/>
</dbReference>
<accession>A0AAD8TG79</accession>
<dbReference type="InterPro" id="IPR043502">
    <property type="entry name" value="DNA/RNA_pol_sf"/>
</dbReference>
<dbReference type="SUPFAM" id="SSF53098">
    <property type="entry name" value="Ribonuclease H-like"/>
    <property type="match status" value="1"/>
</dbReference>
<keyword evidence="5" id="KW-0378">Hydrolase</keyword>
<dbReference type="SUPFAM" id="SSF56672">
    <property type="entry name" value="DNA/RNA polymerases"/>
    <property type="match status" value="1"/>
</dbReference>
<dbReference type="InterPro" id="IPR043128">
    <property type="entry name" value="Rev_trsase/Diguanyl_cyclase"/>
</dbReference>
<reference evidence="9" key="1">
    <citation type="submission" date="2023-07" db="EMBL/GenBank/DDBJ databases">
        <title>A chromosome-level genome assembly of Lolium multiflorum.</title>
        <authorList>
            <person name="Chen Y."/>
            <person name="Copetti D."/>
            <person name="Kolliker R."/>
            <person name="Studer B."/>
        </authorList>
    </citation>
    <scope>NUCLEOTIDE SEQUENCE</scope>
    <source>
        <strain evidence="9">02402/16</strain>
        <tissue evidence="9">Leaf</tissue>
    </source>
</reference>
<evidence type="ECO:0000256" key="6">
    <source>
        <dbReference type="ARBA" id="ARBA00022918"/>
    </source>
</evidence>
<dbReference type="Gene3D" id="3.30.70.270">
    <property type="match status" value="1"/>
</dbReference>
<dbReference type="InterPro" id="IPR036397">
    <property type="entry name" value="RNaseH_sf"/>
</dbReference>
<dbReference type="InterPro" id="IPR050951">
    <property type="entry name" value="Retrovirus_Pol_polyprotein"/>
</dbReference>
<dbReference type="PROSITE" id="PS50994">
    <property type="entry name" value="INTEGRASE"/>
    <property type="match status" value="1"/>
</dbReference>
<feature type="domain" description="Integrase catalytic" evidence="8">
    <location>
        <begin position="310"/>
        <end position="477"/>
    </location>
</feature>
<dbReference type="InterPro" id="IPR001584">
    <property type="entry name" value="Integrase_cat-core"/>
</dbReference>
<evidence type="ECO:0000313" key="9">
    <source>
        <dbReference type="EMBL" id="KAK1682060.1"/>
    </source>
</evidence>
<dbReference type="Pfam" id="PF17921">
    <property type="entry name" value="Integrase_H2C2"/>
    <property type="match status" value="1"/>
</dbReference>
<protein>
    <recommendedName>
        <fullName evidence="8">Integrase catalytic domain-containing protein</fullName>
    </recommendedName>
</protein>
<dbReference type="InterPro" id="IPR012337">
    <property type="entry name" value="RNaseH-like_sf"/>
</dbReference>
<evidence type="ECO:0000256" key="2">
    <source>
        <dbReference type="ARBA" id="ARBA00022695"/>
    </source>
</evidence>
<dbReference type="InterPro" id="IPR041373">
    <property type="entry name" value="RT_RNaseH"/>
</dbReference>
<dbReference type="InterPro" id="IPR041588">
    <property type="entry name" value="Integrase_H2C2"/>
</dbReference>
<dbReference type="Proteomes" id="UP001231189">
    <property type="component" value="Unassembled WGS sequence"/>
</dbReference>
<dbReference type="Pfam" id="PF17917">
    <property type="entry name" value="RT_RNaseH"/>
    <property type="match status" value="1"/>
</dbReference>